<dbReference type="OrthoDB" id="9796234at2"/>
<evidence type="ECO:0000256" key="1">
    <source>
        <dbReference type="ARBA" id="ARBA00008984"/>
    </source>
</evidence>
<proteinExistence type="inferred from homology"/>
<dbReference type="PROSITE" id="PS01148">
    <property type="entry name" value="UPF0033"/>
    <property type="match status" value="1"/>
</dbReference>
<dbReference type="PANTHER" id="PTHR33279:SF2">
    <property type="entry name" value="SULFUR CARRIER PROTEIN TUSA"/>
    <property type="match status" value="1"/>
</dbReference>
<dbReference type="EC" id="2.8.1.-" evidence="3"/>
<dbReference type="Gene3D" id="3.30.110.40">
    <property type="entry name" value="TusA-like domain"/>
    <property type="match status" value="1"/>
</dbReference>
<dbReference type="EMBL" id="QWLA01000021">
    <property type="protein sequence ID" value="RIH87253.1"/>
    <property type="molecule type" value="Genomic_DNA"/>
</dbReference>
<organism evidence="3 4">
    <name type="scientific">Calidithermus roseus</name>
    <dbReference type="NCBI Taxonomy" id="1644118"/>
    <lineage>
        <taxon>Bacteria</taxon>
        <taxon>Thermotogati</taxon>
        <taxon>Deinococcota</taxon>
        <taxon>Deinococci</taxon>
        <taxon>Thermales</taxon>
        <taxon>Thermaceae</taxon>
        <taxon>Calidithermus</taxon>
    </lineage>
</organism>
<protein>
    <submittedName>
        <fullName evidence="3">Sulfurtransferase TusA</fullName>
        <ecNumber evidence="3">2.8.1.-</ecNumber>
    </submittedName>
</protein>
<dbReference type="RefSeq" id="WP_119276827.1">
    <property type="nucleotide sequence ID" value="NZ_QWLA01000021.1"/>
</dbReference>
<evidence type="ECO:0000313" key="4">
    <source>
        <dbReference type="Proteomes" id="UP000265341"/>
    </source>
</evidence>
<dbReference type="InterPro" id="IPR001455">
    <property type="entry name" value="TusA-like"/>
</dbReference>
<feature type="domain" description="UPF0033" evidence="2">
    <location>
        <begin position="11"/>
        <end position="35"/>
    </location>
</feature>
<keyword evidence="3" id="KW-0808">Transferase</keyword>
<gene>
    <name evidence="3" type="primary">tusA</name>
    <name evidence="3" type="ORF">Mrose_01392</name>
</gene>
<evidence type="ECO:0000313" key="3">
    <source>
        <dbReference type="EMBL" id="RIH87253.1"/>
    </source>
</evidence>
<evidence type="ECO:0000259" key="2">
    <source>
        <dbReference type="PROSITE" id="PS01148"/>
    </source>
</evidence>
<dbReference type="CDD" id="cd00291">
    <property type="entry name" value="SirA_YedF_YeeD"/>
    <property type="match status" value="1"/>
</dbReference>
<comment type="caution">
    <text evidence="3">The sequence shown here is derived from an EMBL/GenBank/DDBJ whole genome shotgun (WGS) entry which is preliminary data.</text>
</comment>
<dbReference type="SUPFAM" id="SSF64307">
    <property type="entry name" value="SirA-like"/>
    <property type="match status" value="1"/>
</dbReference>
<dbReference type="Proteomes" id="UP000265341">
    <property type="component" value="Unassembled WGS sequence"/>
</dbReference>
<comment type="similarity">
    <text evidence="1">Belongs to the sulfur carrier protein TusA family.</text>
</comment>
<dbReference type="GO" id="GO:0016740">
    <property type="term" value="F:transferase activity"/>
    <property type="evidence" value="ECO:0007669"/>
    <property type="project" value="UniProtKB-KW"/>
</dbReference>
<accession>A0A399EUH2</accession>
<sequence>MLSPVTIAKEIDARGSFCPGPLMELIRTVRSAAVGDVIAVLSSDPGSVKDIPAWVAKANHELVALEDVGGDAKRFIVRKTH</sequence>
<name>A0A399EUH2_9DEIN</name>
<dbReference type="Pfam" id="PF01206">
    <property type="entry name" value="TusA"/>
    <property type="match status" value="1"/>
</dbReference>
<dbReference type="InterPro" id="IPR036868">
    <property type="entry name" value="TusA-like_sf"/>
</dbReference>
<dbReference type="AlphaFoldDB" id="A0A399EUH2"/>
<dbReference type="PANTHER" id="PTHR33279">
    <property type="entry name" value="SULFUR CARRIER PROTEIN YEDF-RELATED"/>
    <property type="match status" value="1"/>
</dbReference>
<reference evidence="3 4" key="1">
    <citation type="submission" date="2018-08" db="EMBL/GenBank/DDBJ databases">
        <title>Meiothermus roseus NBRC 110900 genome sequencing project.</title>
        <authorList>
            <person name="Da Costa M.S."/>
            <person name="Albuquerque L."/>
            <person name="Raposo P."/>
            <person name="Froufe H.J.C."/>
            <person name="Barroso C.S."/>
            <person name="Egas C."/>
        </authorList>
    </citation>
    <scope>NUCLEOTIDE SEQUENCE [LARGE SCALE GENOMIC DNA]</scope>
    <source>
        <strain evidence="3 4">NBRC 110900</strain>
    </source>
</reference>
<keyword evidence="4" id="KW-1185">Reference proteome</keyword>